<dbReference type="EMBL" id="NHYE01001371">
    <property type="protein sequence ID" value="PPQ96441.1"/>
    <property type="molecule type" value="Genomic_DNA"/>
</dbReference>
<dbReference type="InParanoid" id="A0A409Y0E1"/>
<keyword evidence="3" id="KW-1185">Reference proteome</keyword>
<comment type="caution">
    <text evidence="2">The sequence shown here is derived from an EMBL/GenBank/DDBJ whole genome shotgun (WGS) entry which is preliminary data.</text>
</comment>
<protein>
    <recommendedName>
        <fullName evidence="4">F-box domain-containing protein</fullName>
    </recommendedName>
</protein>
<gene>
    <name evidence="2" type="ORF">CVT26_005082</name>
</gene>
<reference evidence="2 3" key="1">
    <citation type="journal article" date="2018" name="Evol. Lett.">
        <title>Horizontal gene cluster transfer increased hallucinogenic mushroom diversity.</title>
        <authorList>
            <person name="Reynolds H.T."/>
            <person name="Vijayakumar V."/>
            <person name="Gluck-Thaler E."/>
            <person name="Korotkin H.B."/>
            <person name="Matheny P.B."/>
            <person name="Slot J.C."/>
        </authorList>
    </citation>
    <scope>NUCLEOTIDE SEQUENCE [LARGE SCALE GENOMIC DNA]</scope>
    <source>
        <strain evidence="2 3">SRW20</strain>
    </source>
</reference>
<feature type="region of interest" description="Disordered" evidence="1">
    <location>
        <begin position="240"/>
        <end position="260"/>
    </location>
</feature>
<evidence type="ECO:0000313" key="2">
    <source>
        <dbReference type="EMBL" id="PPQ96441.1"/>
    </source>
</evidence>
<dbReference type="OrthoDB" id="2587912at2759"/>
<evidence type="ECO:0000256" key="1">
    <source>
        <dbReference type="SAM" id="MobiDB-lite"/>
    </source>
</evidence>
<sequence>MVYLPPEILHEILSYTLLNTRKRSLPVAPLLTCSLFRDISSRIVYSNLRFTSRHQLSSFITTYRTLPVPHAPRSIDIDITNDSSNDDTVKDEDGRLSLETLRLCTHSHAFDPHIEMVYLSLSLVNPIRFIWTGPDPPHHFSIAIVPQAVEHLFRALSTYTNLTHLELTHLSSPPDTFPVIPSVRTVHLGQIVFLKPQTVADLVLHPAMEKLESVDLTDAYKGSIWGSRLRRSDIEVVVRNNDDRGSSNASREPEDEESPAARKLNVIRKVVVCKARTERIMGGDRVEENAILL</sequence>
<accession>A0A409Y0E1</accession>
<evidence type="ECO:0000313" key="3">
    <source>
        <dbReference type="Proteomes" id="UP000284706"/>
    </source>
</evidence>
<dbReference type="Proteomes" id="UP000284706">
    <property type="component" value="Unassembled WGS sequence"/>
</dbReference>
<dbReference type="AlphaFoldDB" id="A0A409Y0E1"/>
<name>A0A409Y0E1_9AGAR</name>
<proteinExistence type="predicted"/>
<organism evidence="2 3">
    <name type="scientific">Gymnopilus dilepis</name>
    <dbReference type="NCBI Taxonomy" id="231916"/>
    <lineage>
        <taxon>Eukaryota</taxon>
        <taxon>Fungi</taxon>
        <taxon>Dikarya</taxon>
        <taxon>Basidiomycota</taxon>
        <taxon>Agaricomycotina</taxon>
        <taxon>Agaricomycetes</taxon>
        <taxon>Agaricomycetidae</taxon>
        <taxon>Agaricales</taxon>
        <taxon>Agaricineae</taxon>
        <taxon>Hymenogastraceae</taxon>
        <taxon>Gymnopilus</taxon>
    </lineage>
</organism>
<evidence type="ECO:0008006" key="4">
    <source>
        <dbReference type="Google" id="ProtNLM"/>
    </source>
</evidence>